<dbReference type="EMBL" id="CP136508">
    <property type="protein sequence ID" value="WUR15072.1"/>
    <property type="molecule type" value="Genomic_DNA"/>
</dbReference>
<dbReference type="Pfam" id="PF01258">
    <property type="entry name" value="zf-dskA_traR"/>
    <property type="match status" value="1"/>
</dbReference>
<dbReference type="PANTHER" id="PTHR33823:SF4">
    <property type="entry name" value="GENERAL STRESS PROTEIN 16O"/>
    <property type="match status" value="1"/>
</dbReference>
<dbReference type="SUPFAM" id="SSF109635">
    <property type="entry name" value="DnaK suppressor protein DksA, alpha-hairpin domain"/>
    <property type="match status" value="1"/>
</dbReference>
<feature type="zinc finger region" description="dksA C4-type" evidence="4">
    <location>
        <begin position="90"/>
        <end position="114"/>
    </location>
</feature>
<evidence type="ECO:0000256" key="2">
    <source>
        <dbReference type="ARBA" id="ARBA00022771"/>
    </source>
</evidence>
<dbReference type="PROSITE" id="PS01102">
    <property type="entry name" value="ZF_DKSA_1"/>
    <property type="match status" value="1"/>
</dbReference>
<dbReference type="Gene3D" id="1.20.120.910">
    <property type="entry name" value="DksA, coiled-coil domain"/>
    <property type="match status" value="1"/>
</dbReference>
<keyword evidence="3" id="KW-0862">Zinc</keyword>
<proteinExistence type="predicted"/>
<dbReference type="SUPFAM" id="SSF57716">
    <property type="entry name" value="Glucocorticoid receptor-like (DNA-binding domain)"/>
    <property type="match status" value="1"/>
</dbReference>
<evidence type="ECO:0000256" key="4">
    <source>
        <dbReference type="PROSITE-ProRule" id="PRU00510"/>
    </source>
</evidence>
<evidence type="ECO:0000256" key="3">
    <source>
        <dbReference type="ARBA" id="ARBA00022833"/>
    </source>
</evidence>
<evidence type="ECO:0000313" key="7">
    <source>
        <dbReference type="Proteomes" id="UP000321323"/>
    </source>
</evidence>
<name>A0ABZ1UQT8_9BURK</name>
<keyword evidence="2" id="KW-0863">Zinc-finger</keyword>
<protein>
    <submittedName>
        <fullName evidence="6">TraR/DksA family transcriptional regulator</fullName>
    </submittedName>
</protein>
<dbReference type="InterPro" id="IPR020458">
    <property type="entry name" value="Znf_DskA_TraR_CS"/>
</dbReference>
<dbReference type="Proteomes" id="UP000321323">
    <property type="component" value="Chromosome"/>
</dbReference>
<reference evidence="6 7" key="1">
    <citation type="journal article" date="2019" name="Int. J. Syst. Evol. Microbiol.">
        <title>The Draft Whole-Genome Sequence of the Antibiotic Producer Empedobacter haloabium ATCC 31962 Provides Indications for Its Taxonomic Reclassification.</title>
        <authorList>
            <person name="Miess H."/>
            <person name="Arlt P."/>
            <person name="Apel A.K."/>
            <person name="Weber T."/>
            <person name="Nieselt K."/>
            <person name="Hanssen F."/>
            <person name="Czemmel S."/>
            <person name="Nahnsen S."/>
            <person name="Gross H."/>
        </authorList>
    </citation>
    <scope>NUCLEOTIDE SEQUENCE [LARGE SCALE GENOMIC DNA]</scope>
    <source>
        <strain evidence="6 7">ATCC 31962</strain>
    </source>
</reference>
<keyword evidence="1" id="KW-0479">Metal-binding</keyword>
<evidence type="ECO:0000313" key="6">
    <source>
        <dbReference type="EMBL" id="WUR15072.1"/>
    </source>
</evidence>
<dbReference type="PROSITE" id="PS51128">
    <property type="entry name" value="ZF_DKSA_2"/>
    <property type="match status" value="1"/>
</dbReference>
<organism evidence="6 7">
    <name type="scientific">[Empedobacter] haloabium</name>
    <dbReference type="NCBI Taxonomy" id="592317"/>
    <lineage>
        <taxon>Bacteria</taxon>
        <taxon>Pseudomonadati</taxon>
        <taxon>Pseudomonadota</taxon>
        <taxon>Betaproteobacteria</taxon>
        <taxon>Burkholderiales</taxon>
        <taxon>Oxalobacteraceae</taxon>
        <taxon>Telluria group</taxon>
        <taxon>Telluria group incertae sedis</taxon>
    </lineage>
</organism>
<accession>A0ABZ1UQT8</accession>
<feature type="domain" description="Zinc finger DksA/TraR C4-type" evidence="5">
    <location>
        <begin position="85"/>
        <end position="120"/>
    </location>
</feature>
<keyword evidence="7" id="KW-1185">Reference proteome</keyword>
<evidence type="ECO:0000256" key="1">
    <source>
        <dbReference type="ARBA" id="ARBA00022723"/>
    </source>
</evidence>
<dbReference type="InterPro" id="IPR037187">
    <property type="entry name" value="DnaK_N"/>
</dbReference>
<dbReference type="InterPro" id="IPR000962">
    <property type="entry name" value="Znf_DskA_TraR"/>
</dbReference>
<sequence length="123" mass="13367">MNDLTPDRLAALKALLEVRKSTLLSQFPDGTASEFNRTPAVEEIETSPADSASNRTLNQLEAEADEHRLAQLAAIRHALAKFDQGEYGICESCGGPIGASRLDARPEACLCIGCQTRMERRGH</sequence>
<gene>
    <name evidence="6" type="ORF">E7V67_008185</name>
</gene>
<dbReference type="PANTHER" id="PTHR33823">
    <property type="entry name" value="RNA POLYMERASE-BINDING TRANSCRIPTION FACTOR DKSA-RELATED"/>
    <property type="match status" value="1"/>
</dbReference>
<evidence type="ECO:0000259" key="5">
    <source>
        <dbReference type="Pfam" id="PF01258"/>
    </source>
</evidence>